<evidence type="ECO:0008006" key="3">
    <source>
        <dbReference type="Google" id="ProtNLM"/>
    </source>
</evidence>
<dbReference type="Proteomes" id="UP000260644">
    <property type="component" value="Unassembled WGS sequence"/>
</dbReference>
<protein>
    <recommendedName>
        <fullName evidence="3">DUF922 domain-containing protein</fullName>
    </recommendedName>
</protein>
<evidence type="ECO:0000313" key="2">
    <source>
        <dbReference type="Proteomes" id="UP000260644"/>
    </source>
</evidence>
<dbReference type="AlphaFoldDB" id="A0A3E1YBF9"/>
<accession>A0A3E1YBF9</accession>
<comment type="caution">
    <text evidence="1">The sequence shown here is derived from an EMBL/GenBank/DDBJ whole genome shotgun (WGS) entry which is preliminary data.</text>
</comment>
<dbReference type="EMBL" id="QPMM01000004">
    <property type="protein sequence ID" value="RFS23376.1"/>
    <property type="molecule type" value="Genomic_DNA"/>
</dbReference>
<dbReference type="Pfam" id="PF06037">
    <property type="entry name" value="DUF922"/>
    <property type="match status" value="1"/>
</dbReference>
<dbReference type="InterPro" id="IPR010321">
    <property type="entry name" value="DUF922"/>
</dbReference>
<name>A0A3E1YBF9_9BACT</name>
<gene>
    <name evidence="1" type="ORF">DVR12_10185</name>
</gene>
<sequence>MVILNINDKTVPDSASSDTLFYIRPLKWTDFHGKPPSTKQSAAVSYTSFAYEGNSRIAHDTLLITLNIEVFFVKSASWVMPDYMNSYALAHEQLHFDITKLVAERFKQKLRQTPLNRDDYDSVIQYQYLESFREMNKLQYRFDEESNHGLNRTEQLRWRERVNIGLRNNGVLPDELGMEGNFIR</sequence>
<reference evidence="1 2" key="1">
    <citation type="submission" date="2018-07" db="EMBL/GenBank/DDBJ databases">
        <title>Chitinophaga K2CV101002-2 sp. nov., isolated from a monsoon evergreen broad-leaved forest soil.</title>
        <authorList>
            <person name="Lv Y."/>
        </authorList>
    </citation>
    <scope>NUCLEOTIDE SEQUENCE [LARGE SCALE GENOMIC DNA]</scope>
    <source>
        <strain evidence="1 2">GDMCC 1.1288</strain>
    </source>
</reference>
<keyword evidence="2" id="KW-1185">Reference proteome</keyword>
<organism evidence="1 2">
    <name type="scientific">Chitinophaga silvatica</name>
    <dbReference type="NCBI Taxonomy" id="2282649"/>
    <lineage>
        <taxon>Bacteria</taxon>
        <taxon>Pseudomonadati</taxon>
        <taxon>Bacteroidota</taxon>
        <taxon>Chitinophagia</taxon>
        <taxon>Chitinophagales</taxon>
        <taxon>Chitinophagaceae</taxon>
        <taxon>Chitinophaga</taxon>
    </lineage>
</organism>
<evidence type="ECO:0000313" key="1">
    <source>
        <dbReference type="EMBL" id="RFS23376.1"/>
    </source>
</evidence>
<proteinExistence type="predicted"/>